<protein>
    <submittedName>
        <fullName evidence="2">Uncharacterized protein</fullName>
    </submittedName>
</protein>
<feature type="compositionally biased region" description="Low complexity" evidence="1">
    <location>
        <begin position="1"/>
        <end position="11"/>
    </location>
</feature>
<reference evidence="2" key="2">
    <citation type="submission" date="2020-09" db="EMBL/GenBank/DDBJ databases">
        <authorList>
            <person name="Sun Q."/>
            <person name="Ohkuma M."/>
        </authorList>
    </citation>
    <scope>NUCLEOTIDE SEQUENCE</scope>
    <source>
        <strain evidence="2">JCM 19831</strain>
    </source>
</reference>
<evidence type="ECO:0000313" key="3">
    <source>
        <dbReference type="Proteomes" id="UP000642070"/>
    </source>
</evidence>
<reference evidence="2" key="1">
    <citation type="journal article" date="2014" name="Int. J. Syst. Evol. Microbiol.">
        <title>Complete genome sequence of Corynebacterium casei LMG S-19264T (=DSM 44701T), isolated from a smear-ripened cheese.</title>
        <authorList>
            <consortium name="US DOE Joint Genome Institute (JGI-PGF)"/>
            <person name="Walter F."/>
            <person name="Albersmeier A."/>
            <person name="Kalinowski J."/>
            <person name="Ruckert C."/>
        </authorList>
    </citation>
    <scope>NUCLEOTIDE SEQUENCE</scope>
    <source>
        <strain evidence="2">JCM 19831</strain>
    </source>
</reference>
<comment type="caution">
    <text evidence="2">The sequence shown here is derived from an EMBL/GenBank/DDBJ whole genome shotgun (WGS) entry which is preliminary data.</text>
</comment>
<accession>A0A917TYK3</accession>
<evidence type="ECO:0000256" key="1">
    <source>
        <dbReference type="SAM" id="MobiDB-lite"/>
    </source>
</evidence>
<organism evidence="2 3">
    <name type="scientific">Dactylosporangium sucinum</name>
    <dbReference type="NCBI Taxonomy" id="1424081"/>
    <lineage>
        <taxon>Bacteria</taxon>
        <taxon>Bacillati</taxon>
        <taxon>Actinomycetota</taxon>
        <taxon>Actinomycetes</taxon>
        <taxon>Micromonosporales</taxon>
        <taxon>Micromonosporaceae</taxon>
        <taxon>Dactylosporangium</taxon>
    </lineage>
</organism>
<dbReference type="RefSeq" id="WP_190252547.1">
    <property type="nucleotide sequence ID" value="NZ_BMPI01000026.1"/>
</dbReference>
<sequence length="124" mass="12817">MAGDARVPPAVRRGRPRRAPPGGRGGRRLHLGGHGQPATITDPTKQAAVVETAKKSFTTWAKAVRVLAPKANDPALRKAIDDQAAALDDTAATLTSLDQLTSSSGGMVSPPMQVAARETQAICG</sequence>
<name>A0A917TYK3_9ACTN</name>
<evidence type="ECO:0000313" key="2">
    <source>
        <dbReference type="EMBL" id="GGM44048.1"/>
    </source>
</evidence>
<feature type="region of interest" description="Disordered" evidence="1">
    <location>
        <begin position="1"/>
        <end position="45"/>
    </location>
</feature>
<keyword evidence="3" id="KW-1185">Reference proteome</keyword>
<dbReference type="EMBL" id="BMPI01000026">
    <property type="protein sequence ID" value="GGM44048.1"/>
    <property type="molecule type" value="Genomic_DNA"/>
</dbReference>
<gene>
    <name evidence="2" type="ORF">GCM10007977_052070</name>
</gene>
<dbReference type="AlphaFoldDB" id="A0A917TYK3"/>
<dbReference type="Proteomes" id="UP000642070">
    <property type="component" value="Unassembled WGS sequence"/>
</dbReference>
<proteinExistence type="predicted"/>